<protein>
    <submittedName>
        <fullName evidence="4">DUF4910 domain-containing protein</fullName>
    </submittedName>
</protein>
<dbReference type="Pfam" id="PF09940">
    <property type="entry name" value="DUF2172"/>
    <property type="match status" value="1"/>
</dbReference>
<dbReference type="Pfam" id="PF16254">
    <property type="entry name" value="DUF4910"/>
    <property type="match status" value="1"/>
</dbReference>
<evidence type="ECO:0000313" key="5">
    <source>
        <dbReference type="Proteomes" id="UP000321325"/>
    </source>
</evidence>
<feature type="domain" description="DUF2172" evidence="1">
    <location>
        <begin position="60"/>
        <end position="150"/>
    </location>
</feature>
<sequence>MHELSMYELACKLFPICRSITGTGFRASLKILDDAMGGGILKIHSIKSGTKVYDWIVPQEWQINDAYIITPDGEKICDFKKNNLHVLNYSEGINDEISLDELQEHLYSIEDYPDAIPYITSYYKKRWGFCIEHEKREKLKNGKYKVFIDAKHFDGVLNYADFIIPSTQNNKEEILISTYLCHPSMANNELSGPIVATFLAKWLLKQKERKYNYRFVIIPETIGSIVYINKNLNHLQKYVKAGFVLSCIGDDNAYSLIHSPNENTLADKVALYTLKNKENFKRFSFIDRGSDERQYCSPLVNLPVVCICRTRFGDYKEYHTSKDDLNFISEKGLQGGLKAMQEIIMNLEINATYKNTTFCEPNLGKRGLYHTINTNSTKHISCNFLAYCDGKNDVLDIANKLNLQAYEIKELIEKLKANGLVI</sequence>
<evidence type="ECO:0000259" key="2">
    <source>
        <dbReference type="Pfam" id="PF16221"/>
    </source>
</evidence>
<dbReference type="InterPro" id="IPR012353">
    <property type="entry name" value="UCP015244"/>
</dbReference>
<name>A0ABY3L8P2_9BACT</name>
<reference evidence="4 5" key="1">
    <citation type="submission" date="2019-08" db="EMBL/GenBank/DDBJ databases">
        <title>Rapid identification of Enteric Bacteria from Whole Genome Sequences (WGS) using Average Nucleotide Identity (ANI).</title>
        <authorList>
            <person name="Lane C."/>
        </authorList>
    </citation>
    <scope>NUCLEOTIDE SEQUENCE [LARGE SCALE GENOMIC DNA]</scope>
    <source>
        <strain evidence="4 5">2010D-8464</strain>
    </source>
</reference>
<evidence type="ECO:0000313" key="4">
    <source>
        <dbReference type="EMBL" id="TXK71445.1"/>
    </source>
</evidence>
<organism evidence="4 5">
    <name type="scientific">Campylobacter volucris</name>
    <dbReference type="NCBI Taxonomy" id="1031542"/>
    <lineage>
        <taxon>Bacteria</taxon>
        <taxon>Pseudomonadati</taxon>
        <taxon>Campylobacterota</taxon>
        <taxon>Epsilonproteobacteria</taxon>
        <taxon>Campylobacterales</taxon>
        <taxon>Campylobacteraceae</taxon>
        <taxon>Campylobacter</taxon>
    </lineage>
</organism>
<dbReference type="InterPro" id="IPR032589">
    <property type="entry name" value="DUF4910"/>
</dbReference>
<dbReference type="SUPFAM" id="SSF53187">
    <property type="entry name" value="Zn-dependent exopeptidases"/>
    <property type="match status" value="1"/>
</dbReference>
<dbReference type="PIRSF" id="PIRSF015244">
    <property type="entry name" value="UCP015244"/>
    <property type="match status" value="1"/>
</dbReference>
<keyword evidence="5" id="KW-1185">Reference proteome</keyword>
<dbReference type="EMBL" id="VRMB01000004">
    <property type="protein sequence ID" value="TXK71445.1"/>
    <property type="molecule type" value="Genomic_DNA"/>
</dbReference>
<proteinExistence type="predicted"/>
<dbReference type="Gene3D" id="3.40.630.10">
    <property type="entry name" value="Zn peptidases"/>
    <property type="match status" value="1"/>
</dbReference>
<dbReference type="InterPro" id="IPR032622">
    <property type="entry name" value="UCP01524_HTH"/>
</dbReference>
<feature type="domain" description="DUF4910" evidence="3">
    <location>
        <begin position="7"/>
        <end position="350"/>
    </location>
</feature>
<dbReference type="Gene3D" id="1.10.10.10">
    <property type="entry name" value="Winged helix-like DNA-binding domain superfamily/Winged helix DNA-binding domain"/>
    <property type="match status" value="1"/>
</dbReference>
<dbReference type="InterPro" id="IPR032610">
    <property type="entry name" value="DUF2172"/>
</dbReference>
<dbReference type="RefSeq" id="WP_147538955.1">
    <property type="nucleotide sequence ID" value="NZ_VRMB01000004.1"/>
</dbReference>
<gene>
    <name evidence="4" type="ORF">FVD15_00995</name>
</gene>
<dbReference type="Proteomes" id="UP000321325">
    <property type="component" value="Unassembled WGS sequence"/>
</dbReference>
<dbReference type="InterPro" id="IPR036388">
    <property type="entry name" value="WH-like_DNA-bd_sf"/>
</dbReference>
<dbReference type="Gene3D" id="3.50.30.90">
    <property type="match status" value="1"/>
</dbReference>
<feature type="domain" description="UCP01524 winged helix-turn-helix" evidence="2">
    <location>
        <begin position="352"/>
        <end position="421"/>
    </location>
</feature>
<accession>A0ABY3L8P2</accession>
<evidence type="ECO:0000259" key="1">
    <source>
        <dbReference type="Pfam" id="PF09940"/>
    </source>
</evidence>
<dbReference type="Pfam" id="PF16221">
    <property type="entry name" value="HTH_47"/>
    <property type="match status" value="1"/>
</dbReference>
<evidence type="ECO:0000259" key="3">
    <source>
        <dbReference type="Pfam" id="PF16254"/>
    </source>
</evidence>
<comment type="caution">
    <text evidence="4">The sequence shown here is derived from an EMBL/GenBank/DDBJ whole genome shotgun (WGS) entry which is preliminary data.</text>
</comment>